<organism evidence="1 2">
    <name type="scientific">Myceligenerans indicum</name>
    <dbReference type="NCBI Taxonomy" id="2593663"/>
    <lineage>
        <taxon>Bacteria</taxon>
        <taxon>Bacillati</taxon>
        <taxon>Actinomycetota</taxon>
        <taxon>Actinomycetes</taxon>
        <taxon>Micrococcales</taxon>
        <taxon>Promicromonosporaceae</taxon>
        <taxon>Myceligenerans</taxon>
    </lineage>
</organism>
<protein>
    <submittedName>
        <fullName evidence="1">Nitroreductase family deazaflavin-dependent oxidoreductase</fullName>
    </submittedName>
</protein>
<dbReference type="InterPro" id="IPR012349">
    <property type="entry name" value="Split_barrel_FMN-bd"/>
</dbReference>
<dbReference type="Proteomes" id="UP000675409">
    <property type="component" value="Unassembled WGS sequence"/>
</dbReference>
<dbReference type="RefSeq" id="WP_201848085.1">
    <property type="nucleotide sequence ID" value="NZ_JABBYC010000024.1"/>
</dbReference>
<dbReference type="Gene3D" id="2.30.110.10">
    <property type="entry name" value="Electron Transport, Fmn-binding Protein, Chain A"/>
    <property type="match status" value="1"/>
</dbReference>
<dbReference type="Pfam" id="PF04075">
    <property type="entry name" value="F420H2_quin_red"/>
    <property type="match status" value="1"/>
</dbReference>
<name>A0ABS1LM51_9MICO</name>
<comment type="caution">
    <text evidence="1">The sequence shown here is derived from an EMBL/GenBank/DDBJ whole genome shotgun (WGS) entry which is preliminary data.</text>
</comment>
<evidence type="ECO:0000313" key="1">
    <source>
        <dbReference type="EMBL" id="MBL0887243.1"/>
    </source>
</evidence>
<accession>A0ABS1LM51</accession>
<dbReference type="NCBIfam" id="TIGR00026">
    <property type="entry name" value="hi_GC_TIGR00026"/>
    <property type="match status" value="1"/>
</dbReference>
<evidence type="ECO:0000313" key="2">
    <source>
        <dbReference type="Proteomes" id="UP000675409"/>
    </source>
</evidence>
<keyword evidence="2" id="KW-1185">Reference proteome</keyword>
<proteinExistence type="predicted"/>
<dbReference type="InterPro" id="IPR004378">
    <property type="entry name" value="F420H2_quin_Rdtase"/>
</dbReference>
<dbReference type="EMBL" id="JABBYC010000024">
    <property type="protein sequence ID" value="MBL0887243.1"/>
    <property type="molecule type" value="Genomic_DNA"/>
</dbReference>
<gene>
    <name evidence="1" type="ORF">HGK34_13320</name>
</gene>
<reference evidence="1 2" key="1">
    <citation type="journal article" date="2021" name="Arch. Microbiol.">
        <title>Myceligenerans indicum sp. nov., an actinobacterium isolated from mangrove sediment of Sundarbans, India.</title>
        <authorList>
            <person name="Asha K."/>
            <person name="Bhadury P."/>
        </authorList>
    </citation>
    <scope>NUCLEOTIDE SEQUENCE [LARGE SCALE GENOMIC DNA]</scope>
    <source>
        <strain evidence="1 2">I2</strain>
    </source>
</reference>
<sequence>MANKAMPGWLRRAFAVPNLLYRCGLGSLLGHRFVQLTHVGRRSGRSHTTVLEVVRYDHATGETFVVAAFGKHSDWLLNITSGSGVRVSFGKTPRAASYRVVPTDEAAEVFAGYERRNRLLMPVARPLLGRFSGFEYHSTDADRRRLFETLPMLAFLPA</sequence>